<dbReference type="EMBL" id="JMQC01000010">
    <property type="protein sequence ID" value="KFM95372.1"/>
    <property type="molecule type" value="Genomic_DNA"/>
</dbReference>
<dbReference type="Proteomes" id="UP000029389">
    <property type="component" value="Unassembled WGS sequence"/>
</dbReference>
<name>A0A090YBZ8_9BACI</name>
<evidence type="ECO:0000313" key="2">
    <source>
        <dbReference type="Proteomes" id="UP000029389"/>
    </source>
</evidence>
<protein>
    <submittedName>
        <fullName evidence="1">Uncharacterized protein</fullName>
    </submittedName>
</protein>
<reference evidence="1 2" key="1">
    <citation type="submission" date="2014-04" db="EMBL/GenBank/DDBJ databases">
        <authorList>
            <person name="Bishop-Lilly K.A."/>
            <person name="Broomall S.M."/>
            <person name="Chain P.S."/>
            <person name="Chertkov O."/>
            <person name="Coyne S.R."/>
            <person name="Daligault H.E."/>
            <person name="Davenport K.W."/>
            <person name="Erkkila T."/>
            <person name="Frey K.G."/>
            <person name="Gibbons H.S."/>
            <person name="Gu W."/>
            <person name="Jaissle J."/>
            <person name="Johnson S.L."/>
            <person name="Koroleva G.I."/>
            <person name="Ladner J.T."/>
            <person name="Lo C.-C."/>
            <person name="Minogue T.D."/>
            <person name="Munk C."/>
            <person name="Palacios G.F."/>
            <person name="Redden C.L."/>
            <person name="Rosenzweig C.N."/>
            <person name="Scholz M.B."/>
            <person name="Teshima H."/>
            <person name="Xu Y."/>
        </authorList>
    </citation>
    <scope>NUCLEOTIDE SEQUENCE [LARGE SCALE GENOMIC DNA]</scope>
    <source>
        <strain evidence="1 2">BHP</strain>
    </source>
</reference>
<proteinExistence type="predicted"/>
<dbReference type="AlphaFoldDB" id="A0A090YBZ8"/>
<gene>
    <name evidence="1" type="ORF">DJ93_6053</name>
</gene>
<evidence type="ECO:0000313" key="1">
    <source>
        <dbReference type="EMBL" id="KFM95372.1"/>
    </source>
</evidence>
<accession>A0A090YBZ8</accession>
<comment type="caution">
    <text evidence="1">The sequence shown here is derived from an EMBL/GenBank/DDBJ whole genome shotgun (WGS) entry which is preliminary data.</text>
</comment>
<sequence>MNKKEKARYMLAFYISSVIESYHIHVLKENIP</sequence>
<organism evidence="1 2">
    <name type="scientific">Bacillus clarus</name>
    <dbReference type="NCBI Taxonomy" id="2338372"/>
    <lineage>
        <taxon>Bacteria</taxon>
        <taxon>Bacillati</taxon>
        <taxon>Bacillota</taxon>
        <taxon>Bacilli</taxon>
        <taxon>Bacillales</taxon>
        <taxon>Bacillaceae</taxon>
        <taxon>Bacillus</taxon>
        <taxon>Bacillus cereus group</taxon>
    </lineage>
</organism>